<dbReference type="InterPro" id="IPR013785">
    <property type="entry name" value="Aldolase_TIM"/>
</dbReference>
<accession>A0A2Z4IG05</accession>
<evidence type="ECO:0000256" key="2">
    <source>
        <dbReference type="ARBA" id="ARBA00006906"/>
    </source>
</evidence>
<dbReference type="PANTHER" id="PTHR30246:SF1">
    <property type="entry name" value="2-DEHYDRO-3-DEOXY-6-PHOSPHOGALACTONATE ALDOLASE-RELATED"/>
    <property type="match status" value="1"/>
</dbReference>
<evidence type="ECO:0000256" key="5">
    <source>
        <dbReference type="ARBA" id="ARBA00023277"/>
    </source>
</evidence>
<dbReference type="Gene3D" id="3.20.20.70">
    <property type="entry name" value="Aldolase class I"/>
    <property type="match status" value="1"/>
</dbReference>
<proteinExistence type="inferred from homology"/>
<dbReference type="GO" id="GO:0016829">
    <property type="term" value="F:lyase activity"/>
    <property type="evidence" value="ECO:0007669"/>
    <property type="project" value="UniProtKB-KW"/>
</dbReference>
<keyword evidence="4" id="KW-0456">Lyase</keyword>
<dbReference type="PANTHER" id="PTHR30246">
    <property type="entry name" value="2-KETO-3-DEOXY-6-PHOSPHOGLUCONATE ALDOLASE"/>
    <property type="match status" value="1"/>
</dbReference>
<dbReference type="OrthoDB" id="9802667at2"/>
<dbReference type="NCBIfam" id="TIGR01182">
    <property type="entry name" value="eda"/>
    <property type="match status" value="1"/>
</dbReference>
<keyword evidence="5" id="KW-0119">Carbohydrate metabolism</keyword>
<dbReference type="SUPFAM" id="SSF51569">
    <property type="entry name" value="Aldolase"/>
    <property type="match status" value="1"/>
</dbReference>
<reference evidence="6 7" key="1">
    <citation type="submission" date="2018-06" db="EMBL/GenBank/DDBJ databases">
        <title>Echinicola strongylocentroti sp. nov., isolated from a sea urchin Strongylocentrotus intermedius.</title>
        <authorList>
            <person name="Bae S.S."/>
        </authorList>
    </citation>
    <scope>NUCLEOTIDE SEQUENCE [LARGE SCALE GENOMIC DNA]</scope>
    <source>
        <strain evidence="6 7">MEBiC08714</strain>
    </source>
</reference>
<dbReference type="KEGG" id="est:DN752_05505"/>
<evidence type="ECO:0000256" key="1">
    <source>
        <dbReference type="ARBA" id="ARBA00004761"/>
    </source>
</evidence>
<sequence length="216" mass="24012">MEKEFSEENFKRSPIIGILRGYTLDDTLRIAEVYQKSGLTTLEITLNTPNALEIISKTRHHFGSELNIGAGTVCNLGDVNNAHQAGAQFMVAPITDQDVIAQCTSINTPIFPGALTPTEIYQAWAGGARMVKLFPGGTFSPNFIKDVLAPLDQIEIMPTGGVTYENMREFHQAGAKAFGMGNNLFLPDLIKRKEWQLLSEHFTKHHNLVKELMHQE</sequence>
<evidence type="ECO:0000313" key="7">
    <source>
        <dbReference type="Proteomes" id="UP000248688"/>
    </source>
</evidence>
<name>A0A2Z4IG05_9BACT</name>
<dbReference type="RefSeq" id="WP_112783018.1">
    <property type="nucleotide sequence ID" value="NZ_CP030041.1"/>
</dbReference>
<comment type="similarity">
    <text evidence="2">Belongs to the KHG/KDPG aldolase family.</text>
</comment>
<evidence type="ECO:0000256" key="3">
    <source>
        <dbReference type="ARBA" id="ARBA00011233"/>
    </source>
</evidence>
<protein>
    <submittedName>
        <fullName evidence="6">2-dehydro-3-deoxyphosphogluconate aldolase</fullName>
    </submittedName>
</protein>
<dbReference type="EMBL" id="CP030041">
    <property type="protein sequence ID" value="AWW29620.1"/>
    <property type="molecule type" value="Genomic_DNA"/>
</dbReference>
<dbReference type="InterPro" id="IPR000887">
    <property type="entry name" value="Aldlse_KDPG_KHG"/>
</dbReference>
<dbReference type="Pfam" id="PF01081">
    <property type="entry name" value="Aldolase"/>
    <property type="match status" value="1"/>
</dbReference>
<comment type="subunit">
    <text evidence="3">Homotrimer.</text>
</comment>
<dbReference type="CDD" id="cd00452">
    <property type="entry name" value="KDPG_aldolase"/>
    <property type="match status" value="1"/>
</dbReference>
<keyword evidence="7" id="KW-1185">Reference proteome</keyword>
<dbReference type="AlphaFoldDB" id="A0A2Z4IG05"/>
<organism evidence="6 7">
    <name type="scientific">Echinicola strongylocentroti</name>
    <dbReference type="NCBI Taxonomy" id="1795355"/>
    <lineage>
        <taxon>Bacteria</taxon>
        <taxon>Pseudomonadati</taxon>
        <taxon>Bacteroidota</taxon>
        <taxon>Cytophagia</taxon>
        <taxon>Cytophagales</taxon>
        <taxon>Cyclobacteriaceae</taxon>
        <taxon>Echinicola</taxon>
    </lineage>
</organism>
<evidence type="ECO:0000256" key="4">
    <source>
        <dbReference type="ARBA" id="ARBA00023239"/>
    </source>
</evidence>
<dbReference type="Proteomes" id="UP000248688">
    <property type="component" value="Chromosome"/>
</dbReference>
<comment type="pathway">
    <text evidence="1">Carbohydrate acid metabolism.</text>
</comment>
<evidence type="ECO:0000313" key="6">
    <source>
        <dbReference type="EMBL" id="AWW29620.1"/>
    </source>
</evidence>
<gene>
    <name evidence="6" type="ORF">DN752_05505</name>
</gene>